<evidence type="ECO:0000313" key="2">
    <source>
        <dbReference type="EMBL" id="KPQ34597.1"/>
    </source>
</evidence>
<accession>A0A0P8C0C8</accession>
<comment type="caution">
    <text evidence="2">The sequence shown here is derived from an EMBL/GenBank/DDBJ whole genome shotgun (WGS) entry which is preliminary data.</text>
</comment>
<sequence>MITDLTPSDPLGQKLCELFPYRWLAIQGSTEDASNPNWQTIGHTEKGPGKFPLRQRTLWAMWEDPAQLVGVRFDDMTAYGLIDVDRLSQFHSATGIKAICEALETIGIVRVVLVRSSFSGGIHIYLPLPEPVKTFDLAAAIKYALESQEIHLAPGQVEAFPNCKSFGRSWLNEFTQYNAHRLPLQPGSGSVLLNQDFQPDGANLQSFFWRWDYAQRLQDMEMLTEAMRYGRDQHRKRRKIKHGPTDTWKADLELDIREGWTGRGQTNYLLKQIACYGRVFEGLAGYELAEFVERTAVTRPGYLEHCDHRHEIDSRARAWARAAEKYYWPLASTPTRTSETYSINDERSEDAIARIKRAVLTLASTGELPEIVHQRAKKICELARTSAQTLYKYLNLWHPSQWCVIVHPASDTADPPPKSDHSADPPKTLQDGLLHTTQKNMKGEPVEIPLKKTFTLASGGSEGGLGGERGFPQGEKS</sequence>
<feature type="region of interest" description="Disordered" evidence="1">
    <location>
        <begin position="411"/>
        <end position="431"/>
    </location>
</feature>
<dbReference type="EMBL" id="LJZR01000018">
    <property type="protein sequence ID" value="KPQ34597.1"/>
    <property type="molecule type" value="Genomic_DNA"/>
</dbReference>
<organism evidence="2 3">
    <name type="scientific">Phormidesmis priestleyi Ana</name>
    <dbReference type="NCBI Taxonomy" id="1666911"/>
    <lineage>
        <taxon>Bacteria</taxon>
        <taxon>Bacillati</taxon>
        <taxon>Cyanobacteriota</taxon>
        <taxon>Cyanophyceae</taxon>
        <taxon>Leptolyngbyales</taxon>
        <taxon>Leptolyngbyaceae</taxon>
        <taxon>Phormidesmis</taxon>
    </lineage>
</organism>
<evidence type="ECO:0000256" key="1">
    <source>
        <dbReference type="SAM" id="MobiDB-lite"/>
    </source>
</evidence>
<feature type="region of interest" description="Disordered" evidence="1">
    <location>
        <begin position="454"/>
        <end position="477"/>
    </location>
</feature>
<dbReference type="STRING" id="1666911.HLUCCA11_13875"/>
<dbReference type="AlphaFoldDB" id="A0A0P8C0C8"/>
<gene>
    <name evidence="2" type="ORF">HLUCCA11_13875</name>
</gene>
<proteinExistence type="predicted"/>
<feature type="compositionally biased region" description="Gly residues" evidence="1">
    <location>
        <begin position="460"/>
        <end position="469"/>
    </location>
</feature>
<dbReference type="Proteomes" id="UP000050465">
    <property type="component" value="Unassembled WGS sequence"/>
</dbReference>
<protein>
    <submittedName>
        <fullName evidence="2">Helix-turn-helix domain of resolvase</fullName>
    </submittedName>
</protein>
<evidence type="ECO:0000313" key="3">
    <source>
        <dbReference type="Proteomes" id="UP000050465"/>
    </source>
</evidence>
<name>A0A0P8C0C8_9CYAN</name>
<reference evidence="2 3" key="1">
    <citation type="submission" date="2015-09" db="EMBL/GenBank/DDBJ databases">
        <title>Identification and resolution of microdiversity through metagenomic sequencing of parallel consortia.</title>
        <authorList>
            <person name="Nelson W.C."/>
            <person name="Romine M.F."/>
            <person name="Lindemann S.R."/>
        </authorList>
    </citation>
    <scope>NUCLEOTIDE SEQUENCE [LARGE SCALE GENOMIC DNA]</scope>
    <source>
        <strain evidence="2">Ana</strain>
    </source>
</reference>